<sequence>MEKIQFKCELLSDIVLNDSSATEGKRRSLDFIPGNNFLGIVAAQLYKETNDDAWNIFHSGHVRFGDAHPSADNRRGLRIPASIYHPKLQGMENSCYIHHLTKHNDDIRAMQLKQCREGFYIYDQNKKSATEITVNKDFSIKSAYDSDMRRAKDSQMFGYEALCKGLIMYFTVEIEEESKQYKDEIIKALSGHHHIGRSRSAQYGWVEITECSFEEIEITKQSISIDGKQYVTVYADSRLIFLDENGNNTFQPCPEDLGIEDPNAEIDWTLSQIRTFQYAPWNYKRQAFDADRCGIEKGSVFLVKTSAGIPLEKTVGCYQNEGFGHIIYNPVFLQGDEDGLSLFKFCKHEKTVSNCQPTEVNSSLIQFLKKKKKDAEDQNIIIKEVNKFVEQNKKLFSQDLFASQWGSIRALAMAYDDEEKLKKVIGCEEQENPEKEQKKVVECDKQKESKKKPKGYIVHGVAAEKWNECGRRKVLEEFLEIPEFKGHLQEAVINLASEMAKICKS</sequence>
<evidence type="ECO:0008006" key="3">
    <source>
        <dbReference type="Google" id="ProtNLM"/>
    </source>
</evidence>
<reference evidence="1 2" key="1">
    <citation type="submission" date="2021-03" db="EMBL/GenBank/DDBJ databases">
        <title>Human Oral Microbial Genomes.</title>
        <authorList>
            <person name="Johnston C.D."/>
            <person name="Chen T."/>
            <person name="Dewhirst F.E."/>
        </authorList>
    </citation>
    <scope>NUCLEOTIDE SEQUENCE [LARGE SCALE GENOMIC DNA]</scope>
    <source>
        <strain evidence="1 2">F0054</strain>
    </source>
</reference>
<dbReference type="Proteomes" id="UP000682195">
    <property type="component" value="Chromosome 1"/>
</dbReference>
<accession>A0ABX7XMI0</accession>
<gene>
    <name evidence="1" type="ORF">J5A58_04415</name>
</gene>
<evidence type="ECO:0000313" key="2">
    <source>
        <dbReference type="Proteomes" id="UP000682195"/>
    </source>
</evidence>
<organism evidence="1 2">
    <name type="scientific">Prevotella melaninogenica</name>
    <dbReference type="NCBI Taxonomy" id="28132"/>
    <lineage>
        <taxon>Bacteria</taxon>
        <taxon>Pseudomonadati</taxon>
        <taxon>Bacteroidota</taxon>
        <taxon>Bacteroidia</taxon>
        <taxon>Bacteroidales</taxon>
        <taxon>Prevotellaceae</taxon>
        <taxon>Prevotella</taxon>
    </lineage>
</organism>
<dbReference type="EMBL" id="CP072361">
    <property type="protein sequence ID" value="QUB74798.1"/>
    <property type="molecule type" value="Genomic_DNA"/>
</dbReference>
<dbReference type="RefSeq" id="WP_211806960.1">
    <property type="nucleotide sequence ID" value="NZ_CP072361.1"/>
</dbReference>
<name>A0ABX7XMI0_9BACT</name>
<keyword evidence="2" id="KW-1185">Reference proteome</keyword>
<proteinExistence type="predicted"/>
<protein>
    <recommendedName>
        <fullName evidence="3">CRISPR-associated protein Csx10</fullName>
    </recommendedName>
</protein>
<evidence type="ECO:0000313" key="1">
    <source>
        <dbReference type="EMBL" id="QUB74798.1"/>
    </source>
</evidence>